<gene>
    <name evidence="3" type="ORF">GOP47_0017048</name>
</gene>
<dbReference type="Pfam" id="PF13041">
    <property type="entry name" value="PPR_2"/>
    <property type="match status" value="2"/>
</dbReference>
<dbReference type="PANTHER" id="PTHR47932">
    <property type="entry name" value="ATPASE EXPRESSION PROTEIN 3"/>
    <property type="match status" value="1"/>
</dbReference>
<evidence type="ECO:0000256" key="2">
    <source>
        <dbReference type="PROSITE-ProRule" id="PRU00708"/>
    </source>
</evidence>
<dbReference type="EMBL" id="JABFUD020000016">
    <property type="protein sequence ID" value="KAI5068703.1"/>
    <property type="molecule type" value="Genomic_DNA"/>
</dbReference>
<dbReference type="GO" id="GO:0003729">
    <property type="term" value="F:mRNA binding"/>
    <property type="evidence" value="ECO:0007669"/>
    <property type="project" value="TreeGrafter"/>
</dbReference>
<dbReference type="NCBIfam" id="TIGR00756">
    <property type="entry name" value="PPR"/>
    <property type="match status" value="8"/>
</dbReference>
<accession>A0A9D4UJR8</accession>
<feature type="repeat" description="PPR" evidence="2">
    <location>
        <begin position="264"/>
        <end position="298"/>
    </location>
</feature>
<comment type="caution">
    <text evidence="3">The sequence shown here is derived from an EMBL/GenBank/DDBJ whole genome shotgun (WGS) entry which is preliminary data.</text>
</comment>
<evidence type="ECO:0008006" key="5">
    <source>
        <dbReference type="Google" id="ProtNLM"/>
    </source>
</evidence>
<dbReference type="AlphaFoldDB" id="A0A9D4UJR8"/>
<dbReference type="Proteomes" id="UP000886520">
    <property type="component" value="Chromosome 16"/>
</dbReference>
<dbReference type="InterPro" id="IPR011990">
    <property type="entry name" value="TPR-like_helical_dom_sf"/>
</dbReference>
<evidence type="ECO:0000313" key="4">
    <source>
        <dbReference type="Proteomes" id="UP000886520"/>
    </source>
</evidence>
<dbReference type="InterPro" id="IPR002885">
    <property type="entry name" value="PPR_rpt"/>
</dbReference>
<feature type="repeat" description="PPR" evidence="2">
    <location>
        <begin position="122"/>
        <end position="156"/>
    </location>
</feature>
<organism evidence="3 4">
    <name type="scientific">Adiantum capillus-veneris</name>
    <name type="common">Maidenhair fern</name>
    <dbReference type="NCBI Taxonomy" id="13818"/>
    <lineage>
        <taxon>Eukaryota</taxon>
        <taxon>Viridiplantae</taxon>
        <taxon>Streptophyta</taxon>
        <taxon>Embryophyta</taxon>
        <taxon>Tracheophyta</taxon>
        <taxon>Polypodiopsida</taxon>
        <taxon>Polypodiidae</taxon>
        <taxon>Polypodiales</taxon>
        <taxon>Pteridineae</taxon>
        <taxon>Pteridaceae</taxon>
        <taxon>Vittarioideae</taxon>
        <taxon>Adiantum</taxon>
    </lineage>
</organism>
<dbReference type="Pfam" id="PF13812">
    <property type="entry name" value="PPR_3"/>
    <property type="match status" value="2"/>
</dbReference>
<reference evidence="3" key="1">
    <citation type="submission" date="2021-01" db="EMBL/GenBank/DDBJ databases">
        <title>Adiantum capillus-veneris genome.</title>
        <authorList>
            <person name="Fang Y."/>
            <person name="Liao Q."/>
        </authorList>
    </citation>
    <scope>NUCLEOTIDE SEQUENCE</scope>
    <source>
        <strain evidence="3">H3</strain>
        <tissue evidence="3">Leaf</tissue>
    </source>
</reference>
<feature type="repeat" description="PPR" evidence="2">
    <location>
        <begin position="193"/>
        <end position="227"/>
    </location>
</feature>
<proteinExistence type="predicted"/>
<dbReference type="PROSITE" id="PS51375">
    <property type="entry name" value="PPR"/>
    <property type="match status" value="7"/>
</dbReference>
<dbReference type="Pfam" id="PF01535">
    <property type="entry name" value="PPR"/>
    <property type="match status" value="1"/>
</dbReference>
<feature type="repeat" description="PPR" evidence="2">
    <location>
        <begin position="157"/>
        <end position="187"/>
    </location>
</feature>
<dbReference type="Gene3D" id="1.25.40.10">
    <property type="entry name" value="Tetratricopeptide repeat domain"/>
    <property type="match status" value="4"/>
</dbReference>
<feature type="repeat" description="PPR" evidence="2">
    <location>
        <begin position="369"/>
        <end position="403"/>
    </location>
</feature>
<sequence>MEYKIASYLVTGRDNKGFLLRSTRTAQKFAVPAITRTPSHRAGRAFCCYVPAFMKRAGMKTMNVVQFVEESTDNEPPDFRKARRLVASALLGALMDRIKMNKWESALKVFKLLREQEWYEPDTGTYTLLIKMLGKCEKPDLAYSLYVLMQKEKCKPSVQVYTALLTAFARNNLLDRASQILEEMKRVDGCQPDVWTYSELIKAYSGKCDFEKVAFLLSEMKCAGLIPNTVTCNILLDAYGKVGMFDAMEGLFTQIFEGDEYSYNYWTQNVILSSYARVGNVERMEYWFSKLHRLGFRPNVITFNILLTAYGRERLFEKIESVLDFMHAYHYRGTTATYNTVIDAYGKAGNIKQAAHIYQEMRALGVSEDKHTFCSLINAYGKQGCWMKVEKVLRQMRNLNIEPDTAIYNAALDAYWRSDRKVEMHGVLMEMEDRGIKGDEYTKSILSKLFNGRLDGNIPN</sequence>
<keyword evidence="1" id="KW-0677">Repeat</keyword>
<feature type="repeat" description="PPR" evidence="2">
    <location>
        <begin position="404"/>
        <end position="438"/>
    </location>
</feature>
<dbReference type="PANTHER" id="PTHR47932:SF4">
    <property type="entry name" value="OS03G0309800 PROTEIN"/>
    <property type="match status" value="1"/>
</dbReference>
<name>A0A9D4UJR8_ADICA</name>
<evidence type="ECO:0000256" key="1">
    <source>
        <dbReference type="ARBA" id="ARBA00022737"/>
    </source>
</evidence>
<keyword evidence="4" id="KW-1185">Reference proteome</keyword>
<protein>
    <recommendedName>
        <fullName evidence="5">Pentatricopeptide repeat-containing protein</fullName>
    </recommendedName>
</protein>
<dbReference type="OrthoDB" id="185373at2759"/>
<evidence type="ECO:0000313" key="3">
    <source>
        <dbReference type="EMBL" id="KAI5068703.1"/>
    </source>
</evidence>
<feature type="repeat" description="PPR" evidence="2">
    <location>
        <begin position="334"/>
        <end position="368"/>
    </location>
</feature>